<keyword evidence="2" id="KW-1185">Reference proteome</keyword>
<evidence type="ECO:0000313" key="3">
    <source>
        <dbReference type="WBParaSite" id="SSLN_0000282301-mRNA-1"/>
    </source>
</evidence>
<organism evidence="3">
    <name type="scientific">Schistocephalus solidus</name>
    <name type="common">Tapeworm</name>
    <dbReference type="NCBI Taxonomy" id="70667"/>
    <lineage>
        <taxon>Eukaryota</taxon>
        <taxon>Metazoa</taxon>
        <taxon>Spiralia</taxon>
        <taxon>Lophotrochozoa</taxon>
        <taxon>Platyhelminthes</taxon>
        <taxon>Cestoda</taxon>
        <taxon>Eucestoda</taxon>
        <taxon>Diphyllobothriidea</taxon>
        <taxon>Diphyllobothriidae</taxon>
        <taxon>Schistocephalus</taxon>
    </lineage>
</organism>
<sequence length="298" mass="34682">IFALTDIFHSPTSNALCFNLNEEIEDCARVNRFPPLAKMLVGYNFGYGSLNETEEMCQTKFHIKIIQCVRERSEGKCGTENEPHFLQVMWSFTLDTKRHERAAAYICRPHNLRIFRHHKELCLRELEPQAEKCSRQTDSAILEVVEALKNQSDVVPTHIEQFHQKLRRILVYYECKAMRKKFDCLYKLLTSRCPVDAVELIMNYFIESLPSGCHYQYRSDQAKLSSHVERESDSVYFQPENSLIPANMQGDEEGSPSYVNARSSRFLPHAIKITSDSSEFESHVLNILFPLYILLRFV</sequence>
<evidence type="ECO:0000313" key="1">
    <source>
        <dbReference type="EMBL" id="VDL89121.1"/>
    </source>
</evidence>
<gene>
    <name evidence="1" type="ORF">SSLN_LOCUS2736</name>
</gene>
<dbReference type="AlphaFoldDB" id="A0A183SET8"/>
<dbReference type="OrthoDB" id="6258785at2759"/>
<protein>
    <submittedName>
        <fullName evidence="1 3">Uncharacterized protein</fullName>
    </submittedName>
</protein>
<dbReference type="WBParaSite" id="SSLN_0000282301-mRNA-1">
    <property type="protein sequence ID" value="SSLN_0000282301-mRNA-1"/>
    <property type="gene ID" value="SSLN_0000282301"/>
</dbReference>
<dbReference type="Proteomes" id="UP000275846">
    <property type="component" value="Unassembled WGS sequence"/>
</dbReference>
<evidence type="ECO:0000313" key="2">
    <source>
        <dbReference type="Proteomes" id="UP000275846"/>
    </source>
</evidence>
<name>A0A183SET8_SCHSO</name>
<reference evidence="3" key="1">
    <citation type="submission" date="2016-06" db="UniProtKB">
        <authorList>
            <consortium name="WormBaseParasite"/>
        </authorList>
    </citation>
    <scope>IDENTIFICATION</scope>
</reference>
<dbReference type="EMBL" id="UYSU01032322">
    <property type="protein sequence ID" value="VDL89121.1"/>
    <property type="molecule type" value="Genomic_DNA"/>
</dbReference>
<accession>A0A183SET8</accession>
<reference evidence="1 2" key="2">
    <citation type="submission" date="2018-11" db="EMBL/GenBank/DDBJ databases">
        <authorList>
            <consortium name="Pathogen Informatics"/>
        </authorList>
    </citation>
    <scope>NUCLEOTIDE SEQUENCE [LARGE SCALE GENOMIC DNA]</scope>
    <source>
        <strain evidence="1 2">NST_G2</strain>
    </source>
</reference>
<proteinExistence type="predicted"/>